<organism evidence="3 4">
    <name type="scientific">Streptococcus urinalis 2285-97</name>
    <dbReference type="NCBI Taxonomy" id="764291"/>
    <lineage>
        <taxon>Bacteria</taxon>
        <taxon>Bacillati</taxon>
        <taxon>Bacillota</taxon>
        <taxon>Bacilli</taxon>
        <taxon>Lactobacillales</taxon>
        <taxon>Streptococcaceae</taxon>
        <taxon>Streptococcus</taxon>
    </lineage>
</organism>
<dbReference type="Pfam" id="PF17774">
    <property type="entry name" value="YlmH_RBD"/>
    <property type="match status" value="1"/>
</dbReference>
<dbReference type="STRING" id="764291.STRUR_0585"/>
<dbReference type="Gene3D" id="3.30.1370.160">
    <property type="match status" value="1"/>
</dbReference>
<proteinExistence type="predicted"/>
<dbReference type="CDD" id="cd00165">
    <property type="entry name" value="S4"/>
    <property type="match status" value="1"/>
</dbReference>
<evidence type="ECO:0000259" key="2">
    <source>
        <dbReference type="SMART" id="SM00363"/>
    </source>
</evidence>
<feature type="domain" description="RNA-binding S4" evidence="2">
    <location>
        <begin position="184"/>
        <end position="241"/>
    </location>
</feature>
<name>G5KD66_9STRE</name>
<reference evidence="3 4" key="1">
    <citation type="journal article" date="2014" name="Int. J. Syst. Evol. Microbiol.">
        <title>Phylogenomics and the dynamic genome evolution of the genus Streptococcus.</title>
        <authorList>
            <consortium name="The Broad Institute Genome Sequencing Platform"/>
            <person name="Richards V.P."/>
            <person name="Palmer S.R."/>
            <person name="Pavinski Bitar P.D."/>
            <person name="Qin X."/>
            <person name="Weinstock G.M."/>
            <person name="Highlander S.K."/>
            <person name="Town C.D."/>
            <person name="Burne R.A."/>
            <person name="Stanhope M.J."/>
        </authorList>
    </citation>
    <scope>NUCLEOTIDE SEQUENCE [LARGE SCALE GENOMIC DNA]</scope>
    <source>
        <strain evidence="3 4">2285-97</strain>
    </source>
</reference>
<keyword evidence="1" id="KW-0694">RNA-binding</keyword>
<dbReference type="GO" id="GO:0003723">
    <property type="term" value="F:RNA binding"/>
    <property type="evidence" value="ECO:0007669"/>
    <property type="project" value="UniProtKB-KW"/>
</dbReference>
<dbReference type="InterPro" id="IPR036986">
    <property type="entry name" value="S4_RNA-bd_sf"/>
</dbReference>
<dbReference type="Proteomes" id="UP000005388">
    <property type="component" value="Unassembled WGS sequence"/>
</dbReference>
<dbReference type="PROSITE" id="PS50889">
    <property type="entry name" value="S4"/>
    <property type="match status" value="1"/>
</dbReference>
<keyword evidence="4" id="KW-1185">Reference proteome</keyword>
<evidence type="ECO:0000313" key="3">
    <source>
        <dbReference type="EMBL" id="EHJ55828.1"/>
    </source>
</evidence>
<comment type="caution">
    <text evidence="3">The sequence shown here is derived from an EMBL/GenBank/DDBJ whole genome shotgun (WGS) entry which is preliminary data.</text>
</comment>
<accession>G5KD66</accession>
<evidence type="ECO:0000313" key="4">
    <source>
        <dbReference type="Proteomes" id="UP000005388"/>
    </source>
</evidence>
<dbReference type="InterPro" id="IPR002942">
    <property type="entry name" value="S4_RNA-bd"/>
</dbReference>
<gene>
    <name evidence="3" type="ORF">STRUR_0585</name>
</gene>
<dbReference type="InterPro" id="IPR048443">
    <property type="entry name" value="RqcP2_N"/>
</dbReference>
<dbReference type="Gene3D" id="3.30.70.330">
    <property type="match status" value="1"/>
</dbReference>
<dbReference type="InterPro" id="IPR012677">
    <property type="entry name" value="Nucleotide-bd_a/b_plait_sf"/>
</dbReference>
<dbReference type="AlphaFoldDB" id="G5KD66"/>
<dbReference type="SUPFAM" id="SSF55174">
    <property type="entry name" value="Alpha-L RNA-binding motif"/>
    <property type="match status" value="1"/>
</dbReference>
<dbReference type="EMBL" id="AEUZ02000001">
    <property type="protein sequence ID" value="EHJ55828.1"/>
    <property type="molecule type" value="Genomic_DNA"/>
</dbReference>
<evidence type="ECO:0000256" key="1">
    <source>
        <dbReference type="PROSITE-ProRule" id="PRU00182"/>
    </source>
</evidence>
<dbReference type="Pfam" id="PF21278">
    <property type="entry name" value="YlmH_1st"/>
    <property type="match status" value="1"/>
</dbReference>
<sequence>MKQETVYQHYHPDERFLIDRYLDIINRVDATYSLYVSEFLNPRQVQIFSNLVSSTDLLFFTSSRIIDSEYIKVIIAPQYYQLENKDFNLALIEISYNAKFNHLKHGQILGTLINELGIKREKIGDIYVHDGFAQVLVDCSIVALLKQSITRIARAKVSVKEISYNQFVRPEIANQTIELLLSSMRLDKIVASTFKLSRNQAISLIESDRVKVNYRPKNKISEQLTIDDLISVRGFGRIYLKEDHGLSKSGKHKVVVEKTAHK</sequence>
<dbReference type="Pfam" id="PF01479">
    <property type="entry name" value="S4"/>
    <property type="match status" value="1"/>
</dbReference>
<protein>
    <submittedName>
        <fullName evidence="3">S4 domain protein</fullName>
    </submittedName>
</protein>
<dbReference type="Gene3D" id="3.10.290.10">
    <property type="entry name" value="RNA-binding S4 domain"/>
    <property type="match status" value="1"/>
</dbReference>
<dbReference type="InterPro" id="IPR040591">
    <property type="entry name" value="RqcP2_RBD"/>
</dbReference>
<dbReference type="SMART" id="SM00363">
    <property type="entry name" value="S4"/>
    <property type="match status" value="1"/>
</dbReference>
<dbReference type="eggNOG" id="COG2302">
    <property type="taxonomic scope" value="Bacteria"/>
</dbReference>
<dbReference type="RefSeq" id="WP_006738612.1">
    <property type="nucleotide sequence ID" value="NZ_AEUZ02000001.1"/>
</dbReference>